<sequence length="225" mass="24550">MKAMLTDLPDLAAYWKLDLATGALTQDSSRNSNHGTVIGASPAQGQIDGAYSFDGLNDRIDCGTDSSLNLRDQITIEAHIKRDSIGTNDLIVNRRDGAAPAEENYTLQILGNNKIQFAYRNEANTATHEWRSTPLIDDLGFHYIGLSFTFGTGASLICVLDHKVIAGIWAGGTGNVLPIDLPAIPLFLGATTYLANWFHGILDHIPIHSRALDATELIRHSYRAY</sequence>
<reference evidence="1" key="1">
    <citation type="journal article" date="2014" name="Front. Microbiol.">
        <title>High frequency of phylogenetically diverse reductive dehalogenase-homologous genes in deep subseafloor sedimentary metagenomes.</title>
        <authorList>
            <person name="Kawai M."/>
            <person name="Futagami T."/>
            <person name="Toyoda A."/>
            <person name="Takaki Y."/>
            <person name="Nishi S."/>
            <person name="Hori S."/>
            <person name="Arai W."/>
            <person name="Tsubouchi T."/>
            <person name="Morono Y."/>
            <person name="Uchiyama I."/>
            <person name="Ito T."/>
            <person name="Fujiyama A."/>
            <person name="Inagaki F."/>
            <person name="Takami H."/>
        </authorList>
    </citation>
    <scope>NUCLEOTIDE SEQUENCE</scope>
    <source>
        <strain evidence="1">Expedition CK06-06</strain>
    </source>
</reference>
<dbReference type="EMBL" id="BARU01006895">
    <property type="protein sequence ID" value="GAH38413.1"/>
    <property type="molecule type" value="Genomic_DNA"/>
</dbReference>
<dbReference type="Gene3D" id="2.60.120.200">
    <property type="match status" value="1"/>
</dbReference>
<dbReference type="AlphaFoldDB" id="X1GZF0"/>
<dbReference type="Pfam" id="PF13385">
    <property type="entry name" value="Laminin_G_3"/>
    <property type="match status" value="1"/>
</dbReference>
<protein>
    <recommendedName>
        <fullName evidence="2">LamG-like jellyroll fold domain-containing protein</fullName>
    </recommendedName>
</protein>
<evidence type="ECO:0008006" key="2">
    <source>
        <dbReference type="Google" id="ProtNLM"/>
    </source>
</evidence>
<evidence type="ECO:0000313" key="1">
    <source>
        <dbReference type="EMBL" id="GAH38413.1"/>
    </source>
</evidence>
<gene>
    <name evidence="1" type="ORF">S03H2_13590</name>
</gene>
<comment type="caution">
    <text evidence="1">The sequence shown here is derived from an EMBL/GenBank/DDBJ whole genome shotgun (WGS) entry which is preliminary data.</text>
</comment>
<dbReference type="InterPro" id="IPR013320">
    <property type="entry name" value="ConA-like_dom_sf"/>
</dbReference>
<name>X1GZF0_9ZZZZ</name>
<organism evidence="1">
    <name type="scientific">marine sediment metagenome</name>
    <dbReference type="NCBI Taxonomy" id="412755"/>
    <lineage>
        <taxon>unclassified sequences</taxon>
        <taxon>metagenomes</taxon>
        <taxon>ecological metagenomes</taxon>
    </lineage>
</organism>
<dbReference type="SUPFAM" id="SSF49899">
    <property type="entry name" value="Concanavalin A-like lectins/glucanases"/>
    <property type="match status" value="1"/>
</dbReference>
<accession>X1GZF0</accession>
<proteinExistence type="predicted"/>